<dbReference type="InterPro" id="IPR000891">
    <property type="entry name" value="PYR_CT"/>
</dbReference>
<protein>
    <recommendedName>
        <fullName evidence="7 8">4-hydroxy-2-oxovalerate aldolase</fullName>
        <shortName evidence="7">HOA</shortName>
        <ecNumber evidence="7 8">4.1.3.39</ecNumber>
    </recommendedName>
    <alternativeName>
        <fullName evidence="7">4-hydroxy-2-keto-pentanoic acid aldolase</fullName>
    </alternativeName>
    <alternativeName>
        <fullName evidence="7">4-hydroxy-2-oxopentanoate aldolase</fullName>
    </alternativeName>
</protein>
<dbReference type="PROSITE" id="PS50991">
    <property type="entry name" value="PYR_CT"/>
    <property type="match status" value="1"/>
</dbReference>
<feature type="binding site" evidence="7">
    <location>
        <position position="309"/>
    </location>
    <ligand>
        <name>substrate</name>
    </ligand>
</feature>
<feature type="active site" description="Proton acceptor" evidence="7">
    <location>
        <position position="39"/>
    </location>
</feature>
<dbReference type="GO" id="GO:0003852">
    <property type="term" value="F:2-isopropylmalate synthase activity"/>
    <property type="evidence" value="ECO:0007669"/>
    <property type="project" value="TreeGrafter"/>
</dbReference>
<gene>
    <name evidence="10" type="primary">dmpG</name>
    <name evidence="10" type="ORF">EFL26_08455</name>
</gene>
<dbReference type="RefSeq" id="WP_123222408.1">
    <property type="nucleotide sequence ID" value="NZ_RJSF01000019.1"/>
</dbReference>
<keyword evidence="3 7" id="KW-0058">Aromatic hydrocarbons catabolism</keyword>
<feature type="binding site" evidence="7">
    <location>
        <position position="189"/>
    </location>
    <ligand>
        <name>substrate</name>
    </ligand>
</feature>
<keyword evidence="5 7" id="KW-0456">Lyase</keyword>
<dbReference type="SUPFAM" id="SSF51569">
    <property type="entry name" value="Aldolase"/>
    <property type="match status" value="1"/>
</dbReference>
<feature type="binding site" evidence="7">
    <location>
        <begin position="35"/>
        <end position="36"/>
    </location>
    <ligand>
        <name>substrate</name>
    </ligand>
</feature>
<proteinExistence type="inferred from homology"/>
<evidence type="ECO:0000256" key="8">
    <source>
        <dbReference type="NCBIfam" id="TIGR03217"/>
    </source>
</evidence>
<evidence type="ECO:0000259" key="9">
    <source>
        <dbReference type="PROSITE" id="PS50991"/>
    </source>
</evidence>
<dbReference type="AlphaFoldDB" id="A0A3N0GUL3"/>
<evidence type="ECO:0000313" key="10">
    <source>
        <dbReference type="EMBL" id="RNM16155.1"/>
    </source>
</evidence>
<evidence type="ECO:0000256" key="4">
    <source>
        <dbReference type="ARBA" id="ARBA00023211"/>
    </source>
</evidence>
<dbReference type="Pfam" id="PF00682">
    <property type="entry name" value="HMGL-like"/>
    <property type="match status" value="1"/>
</dbReference>
<dbReference type="Pfam" id="PF07836">
    <property type="entry name" value="DmpG_comm"/>
    <property type="match status" value="1"/>
</dbReference>
<feature type="binding site" evidence="7">
    <location>
        <position position="220"/>
    </location>
    <ligand>
        <name>Mn(2+)</name>
        <dbReference type="ChEBI" id="CHEBI:29035"/>
    </ligand>
</feature>
<evidence type="ECO:0000256" key="1">
    <source>
        <dbReference type="ARBA" id="ARBA00008944"/>
    </source>
</evidence>
<feature type="binding site" evidence="7">
    <location>
        <position position="218"/>
    </location>
    <ligand>
        <name>Mn(2+)</name>
        <dbReference type="ChEBI" id="CHEBI:29035"/>
    </ligand>
</feature>
<feature type="domain" description="Pyruvate carboxyltransferase" evidence="9">
    <location>
        <begin position="27"/>
        <end position="279"/>
    </location>
</feature>
<dbReference type="PANTHER" id="PTHR10277:SF9">
    <property type="entry name" value="2-ISOPROPYLMALATE SYNTHASE 1, CHLOROPLASTIC-RELATED"/>
    <property type="match status" value="1"/>
</dbReference>
<dbReference type="OrthoDB" id="9803573at2"/>
<evidence type="ECO:0000256" key="3">
    <source>
        <dbReference type="ARBA" id="ARBA00022797"/>
    </source>
</evidence>
<dbReference type="GO" id="GO:0008701">
    <property type="term" value="F:4-hydroxy-2-oxovalerate aldolase activity"/>
    <property type="evidence" value="ECO:0007669"/>
    <property type="project" value="UniProtKB-UniRule"/>
</dbReference>
<organism evidence="10 11">
    <name type="scientific">Nocardioides pocheonensis</name>
    <dbReference type="NCBI Taxonomy" id="661485"/>
    <lineage>
        <taxon>Bacteria</taxon>
        <taxon>Bacillati</taxon>
        <taxon>Actinomycetota</taxon>
        <taxon>Actinomycetes</taxon>
        <taxon>Propionibacteriales</taxon>
        <taxon>Nocardioidaceae</taxon>
        <taxon>Nocardioides</taxon>
    </lineage>
</organism>
<dbReference type="Proteomes" id="UP000279994">
    <property type="component" value="Unassembled WGS sequence"/>
</dbReference>
<evidence type="ECO:0000256" key="7">
    <source>
        <dbReference type="HAMAP-Rule" id="MF_01656"/>
    </source>
</evidence>
<dbReference type="InterPro" id="IPR035685">
    <property type="entry name" value="DRE_TIM_HOA"/>
</dbReference>
<keyword evidence="2 7" id="KW-0479">Metal-binding</keyword>
<dbReference type="Gene3D" id="1.10.8.60">
    <property type="match status" value="1"/>
</dbReference>
<dbReference type="InterPro" id="IPR050073">
    <property type="entry name" value="2-IPM_HCS-like"/>
</dbReference>
<feature type="site" description="Transition state stabilizer" evidence="7">
    <location>
        <position position="35"/>
    </location>
</feature>
<comment type="catalytic activity">
    <reaction evidence="7">
        <text>(S)-4-hydroxy-2-oxopentanoate = acetaldehyde + pyruvate</text>
        <dbReference type="Rhea" id="RHEA:22624"/>
        <dbReference type="ChEBI" id="CHEBI:15343"/>
        <dbReference type="ChEBI" id="CHEBI:15361"/>
        <dbReference type="ChEBI" id="CHEBI:73143"/>
        <dbReference type="EC" id="4.1.3.39"/>
    </reaction>
</comment>
<dbReference type="NCBIfam" id="NF006049">
    <property type="entry name" value="PRK08195.1"/>
    <property type="match status" value="1"/>
</dbReference>
<dbReference type="EC" id="4.1.3.39" evidence="7 8"/>
<sequence>MSISGPAELNSLARTWRDTDPTSDLDIRLTDTCLRDGSHHKRHQFNADEVRSIIGALDEAGVPVLEVTHGDGLGGSSFNYGFSHTPEQELIKIAAETAKNAKIAFLMLPGVGTKDDIREAQGNGGSICRIATHCTEADVSEQHFGLARELGLETVGFLMMSHTQPPEVLAKQARIMVDAGCQCVYVVDSAGALILEGVSDRVSALVAEIGHEATVGFHGHENLDLGAGNTVMAVRAGATQIDGSVRRFGAGAGNTPLDAFVGICDKLGWKTGVDFLKIIDASEDVVRPAMPEECRLDRMTMMMGYAGVYSSFLKHAGNAAERYGVSGARILAEAGRRKLIGGQEDQLIDIALELKRQQEG</sequence>
<dbReference type="HAMAP" id="MF_01656">
    <property type="entry name" value="HOA"/>
    <property type="match status" value="1"/>
</dbReference>
<keyword evidence="4 7" id="KW-0464">Manganese</keyword>
<reference evidence="10 11" key="1">
    <citation type="submission" date="2018-11" db="EMBL/GenBank/DDBJ databases">
        <authorList>
            <person name="Li F."/>
        </authorList>
    </citation>
    <scope>NUCLEOTIDE SEQUENCE [LARGE SCALE GENOMIC DNA]</scope>
    <source>
        <strain evidence="10 11">Gsoil 818</strain>
    </source>
</reference>
<evidence type="ECO:0000256" key="5">
    <source>
        <dbReference type="ARBA" id="ARBA00023239"/>
    </source>
</evidence>
<dbReference type="InterPro" id="IPR012425">
    <property type="entry name" value="DmpG_comm"/>
</dbReference>
<dbReference type="CDD" id="cd07943">
    <property type="entry name" value="DRE_TIM_HOA"/>
    <property type="match status" value="1"/>
</dbReference>
<evidence type="ECO:0000256" key="6">
    <source>
        <dbReference type="ARBA" id="ARBA00023518"/>
    </source>
</evidence>
<dbReference type="GO" id="GO:0030145">
    <property type="term" value="F:manganese ion binding"/>
    <property type="evidence" value="ECO:0007669"/>
    <property type="project" value="UniProtKB-UniRule"/>
</dbReference>
<dbReference type="InterPro" id="IPR013785">
    <property type="entry name" value="Aldolase_TIM"/>
</dbReference>
<evidence type="ECO:0000313" key="11">
    <source>
        <dbReference type="Proteomes" id="UP000279994"/>
    </source>
</evidence>
<feature type="binding site" evidence="7">
    <location>
        <position position="218"/>
    </location>
    <ligand>
        <name>substrate</name>
    </ligand>
</feature>
<comment type="similarity">
    <text evidence="1 7">Belongs to the 4-hydroxy-2-oxovalerate aldolase family.</text>
</comment>
<name>A0A3N0GUL3_9ACTN</name>
<dbReference type="SUPFAM" id="SSF89000">
    <property type="entry name" value="post-HMGL domain-like"/>
    <property type="match status" value="1"/>
</dbReference>
<accession>A0A3N0GUL3</accession>
<keyword evidence="11" id="KW-1185">Reference proteome</keyword>
<comment type="caution">
    <text evidence="10">The sequence shown here is derived from an EMBL/GenBank/DDBJ whole genome shotgun (WGS) entry which is preliminary data.</text>
</comment>
<dbReference type="GO" id="GO:0009098">
    <property type="term" value="P:L-leucine biosynthetic process"/>
    <property type="evidence" value="ECO:0007669"/>
    <property type="project" value="TreeGrafter"/>
</dbReference>
<dbReference type="PANTHER" id="PTHR10277">
    <property type="entry name" value="HOMOCITRATE SYNTHASE-RELATED"/>
    <property type="match status" value="1"/>
</dbReference>
<feature type="binding site" evidence="7">
    <location>
        <position position="36"/>
    </location>
    <ligand>
        <name>Mn(2+)</name>
        <dbReference type="ChEBI" id="CHEBI:29035"/>
    </ligand>
</feature>
<evidence type="ECO:0000256" key="2">
    <source>
        <dbReference type="ARBA" id="ARBA00022723"/>
    </source>
</evidence>
<comment type="catalytic activity">
    <reaction evidence="6">
        <text>(S)-4-hydroxy-2-oxohexanoate = propanal + pyruvate</text>
        <dbReference type="Rhea" id="RHEA:36003"/>
        <dbReference type="ChEBI" id="CHEBI:15361"/>
        <dbReference type="ChEBI" id="CHEBI:17153"/>
        <dbReference type="ChEBI" id="CHEBI:73142"/>
        <dbReference type="EC" id="4.1.3.43"/>
    </reaction>
    <physiologicalReaction direction="left-to-right" evidence="6">
        <dbReference type="Rhea" id="RHEA:36004"/>
    </physiologicalReaction>
</comment>
<dbReference type="Gene3D" id="3.20.20.70">
    <property type="entry name" value="Aldolase class I"/>
    <property type="match status" value="1"/>
</dbReference>
<dbReference type="NCBIfam" id="TIGR03217">
    <property type="entry name" value="4OH_2_O_val_ald"/>
    <property type="match status" value="1"/>
</dbReference>
<dbReference type="InterPro" id="IPR017629">
    <property type="entry name" value="4OH_2_O-val_aldolase"/>
</dbReference>
<dbReference type="EMBL" id="RJSF01000019">
    <property type="protein sequence ID" value="RNM16155.1"/>
    <property type="molecule type" value="Genomic_DNA"/>
</dbReference>